<evidence type="ECO:0000313" key="1">
    <source>
        <dbReference type="EMBL" id="MBK1781585.1"/>
    </source>
</evidence>
<name>A0ABS1EG78_9BURK</name>
<keyword evidence="2" id="KW-1185">Reference proteome</keyword>
<proteinExistence type="predicted"/>
<reference evidence="1 2" key="1">
    <citation type="submission" date="2020-12" db="EMBL/GenBank/DDBJ databases">
        <authorList>
            <person name="Lu T."/>
            <person name="Wang Q."/>
            <person name="Han X."/>
        </authorList>
    </citation>
    <scope>NUCLEOTIDE SEQUENCE [LARGE SCALE GENOMIC DNA]</scope>
    <source>
        <strain evidence="1 2">WQ 585</strain>
    </source>
</reference>
<dbReference type="Pfam" id="PF21983">
    <property type="entry name" value="NikA-like"/>
    <property type="match status" value="1"/>
</dbReference>
<dbReference type="EMBL" id="JAENGP010000011">
    <property type="protein sequence ID" value="MBK1781585.1"/>
    <property type="molecule type" value="Genomic_DNA"/>
</dbReference>
<organism evidence="1 2">
    <name type="scientific">Advenella mandrilli</name>
    <dbReference type="NCBI Taxonomy" id="2800330"/>
    <lineage>
        <taxon>Bacteria</taxon>
        <taxon>Pseudomonadati</taxon>
        <taxon>Pseudomonadota</taxon>
        <taxon>Betaproteobacteria</taxon>
        <taxon>Burkholderiales</taxon>
        <taxon>Alcaligenaceae</taxon>
    </lineage>
</organism>
<sequence length="172" mass="19423">MKEAHFRIRNLTSEEYQSLKKLAKQNTGKSSIAQLAKQLLMKQLGKQGCLLPDANLQDTGNRIEVRLQSSDLNELRNRAFKSKMTANKYLAMLFQAHIQKTPVVSTKQIESLYQSNAQMLRIGRNLNQIAKALNSGAQAAVSTQMLANIKDELDKHTEKVADVIQANWERMP</sequence>
<dbReference type="Proteomes" id="UP000635316">
    <property type="component" value="Unassembled WGS sequence"/>
</dbReference>
<dbReference type="RefSeq" id="WP_200236815.1">
    <property type="nucleotide sequence ID" value="NZ_JAENGP010000011.1"/>
</dbReference>
<comment type="caution">
    <text evidence="1">The sequence shown here is derived from an EMBL/GenBank/DDBJ whole genome shotgun (WGS) entry which is preliminary data.</text>
</comment>
<evidence type="ECO:0000313" key="2">
    <source>
        <dbReference type="Proteomes" id="UP000635316"/>
    </source>
</evidence>
<gene>
    <name evidence="1" type="primary">mobC</name>
    <name evidence="1" type="ORF">JHL22_10175</name>
</gene>
<dbReference type="InterPro" id="IPR053842">
    <property type="entry name" value="NikA-like"/>
</dbReference>
<accession>A0ABS1EG78</accession>
<protein>
    <submittedName>
        <fullName evidence="1">Plasmid mobilization relaxosome protein MobC</fullName>
    </submittedName>
</protein>